<keyword evidence="3 9" id="KW-1003">Cell membrane</keyword>
<dbReference type="InterPro" id="IPR001901">
    <property type="entry name" value="Translocase_SecE/Sec61-g"/>
</dbReference>
<proteinExistence type="inferred from homology"/>
<dbReference type="NCBIfam" id="TIGR00964">
    <property type="entry name" value="secE_bact"/>
    <property type="match status" value="1"/>
</dbReference>
<dbReference type="Pfam" id="PF00584">
    <property type="entry name" value="SecE"/>
    <property type="match status" value="1"/>
</dbReference>
<evidence type="ECO:0000256" key="7">
    <source>
        <dbReference type="ARBA" id="ARBA00023010"/>
    </source>
</evidence>
<evidence type="ECO:0000256" key="1">
    <source>
        <dbReference type="ARBA" id="ARBA00004370"/>
    </source>
</evidence>
<evidence type="ECO:0000256" key="3">
    <source>
        <dbReference type="ARBA" id="ARBA00022475"/>
    </source>
</evidence>
<gene>
    <name evidence="9 11" type="primary">secE</name>
    <name evidence="11" type="ORF">MCNF_38740</name>
</gene>
<dbReference type="AlphaFoldDB" id="A0A7I7Y125"/>
<dbReference type="Gene3D" id="1.20.5.1030">
    <property type="entry name" value="Preprotein translocase secy subunit"/>
    <property type="match status" value="1"/>
</dbReference>
<evidence type="ECO:0000256" key="9">
    <source>
        <dbReference type="HAMAP-Rule" id="MF_00422"/>
    </source>
</evidence>
<dbReference type="InterPro" id="IPR005807">
    <property type="entry name" value="SecE_bac"/>
</dbReference>
<accession>A0A7I7Y125</accession>
<dbReference type="GO" id="GO:0009306">
    <property type="term" value="P:protein secretion"/>
    <property type="evidence" value="ECO:0007669"/>
    <property type="project" value="UniProtKB-UniRule"/>
</dbReference>
<evidence type="ECO:0000256" key="6">
    <source>
        <dbReference type="ARBA" id="ARBA00022989"/>
    </source>
</evidence>
<keyword evidence="7 9" id="KW-0811">Translocation</keyword>
<keyword evidence="2 9" id="KW-0813">Transport</keyword>
<dbReference type="GO" id="GO:0043952">
    <property type="term" value="P:protein transport by the Sec complex"/>
    <property type="evidence" value="ECO:0007669"/>
    <property type="project" value="UniProtKB-UniRule"/>
</dbReference>
<keyword evidence="6 9" id="KW-1133">Transmembrane helix</keyword>
<protein>
    <recommendedName>
        <fullName evidence="9">Protein translocase subunit SecE</fullName>
    </recommendedName>
</protein>
<dbReference type="RefSeq" id="WP_085149760.1">
    <property type="nucleotide sequence ID" value="NZ_AP022612.1"/>
</dbReference>
<reference evidence="11" key="1">
    <citation type="journal article" date="2019" name="Emerg. Microbes Infect.">
        <title>Comprehensive subspecies identification of 175 nontuberculous mycobacteria species based on 7547 genomic profiles.</title>
        <authorList>
            <person name="Matsumoto Y."/>
            <person name="Kinjo T."/>
            <person name="Motooka D."/>
            <person name="Nabeya D."/>
            <person name="Jung N."/>
            <person name="Uechi K."/>
            <person name="Horii T."/>
            <person name="Iida T."/>
            <person name="Fujita J."/>
            <person name="Nakamura S."/>
        </authorList>
    </citation>
    <scope>NUCLEOTIDE SEQUENCE [LARGE SCALE GENOMIC DNA]</scope>
    <source>
        <strain evidence="11">JCM 13671</strain>
    </source>
</reference>
<evidence type="ECO:0000256" key="5">
    <source>
        <dbReference type="ARBA" id="ARBA00022927"/>
    </source>
</evidence>
<dbReference type="PANTHER" id="PTHR33910">
    <property type="entry name" value="PROTEIN TRANSLOCASE SUBUNIT SECE"/>
    <property type="match status" value="1"/>
</dbReference>
<keyword evidence="5 9" id="KW-0653">Protein transport</keyword>
<keyword evidence="12" id="KW-1185">Reference proteome</keyword>
<evidence type="ECO:0000313" key="11">
    <source>
        <dbReference type="EMBL" id="BBZ35269.1"/>
    </source>
</evidence>
<dbReference type="InterPro" id="IPR038379">
    <property type="entry name" value="SecE_sf"/>
</dbReference>
<dbReference type="PANTHER" id="PTHR33910:SF1">
    <property type="entry name" value="PROTEIN TRANSLOCASE SUBUNIT SECE"/>
    <property type="match status" value="1"/>
</dbReference>
<evidence type="ECO:0000313" key="12">
    <source>
        <dbReference type="Proteomes" id="UP000466931"/>
    </source>
</evidence>
<dbReference type="EMBL" id="AP022612">
    <property type="protein sequence ID" value="BBZ35269.1"/>
    <property type="molecule type" value="Genomic_DNA"/>
</dbReference>
<sequence>MSDERDSADALGDGTEDDGRRDGTDAGRGAVVAPARPTGKRSRRVLEAPAEDSETGADADDAKDDDKAAKATKSKAKAKAKDKDGSGGILAPFKFVWTYLSQVVAELRKVIWPNRKQMVTYTSVVLVFLAFMVTLIGLTDLGLAKLVLLVFG</sequence>
<organism evidence="11 12">
    <name type="scientific">Mycolicibacterium confluentis</name>
    <dbReference type="NCBI Taxonomy" id="28047"/>
    <lineage>
        <taxon>Bacteria</taxon>
        <taxon>Bacillati</taxon>
        <taxon>Actinomycetota</taxon>
        <taxon>Actinomycetes</taxon>
        <taxon>Mycobacteriales</taxon>
        <taxon>Mycobacteriaceae</taxon>
        <taxon>Mycolicibacterium</taxon>
    </lineage>
</organism>
<comment type="similarity">
    <text evidence="9">Belongs to the SecE/SEC61-gamma family.</text>
</comment>
<evidence type="ECO:0000256" key="4">
    <source>
        <dbReference type="ARBA" id="ARBA00022692"/>
    </source>
</evidence>
<dbReference type="GO" id="GO:0006605">
    <property type="term" value="P:protein targeting"/>
    <property type="evidence" value="ECO:0007669"/>
    <property type="project" value="UniProtKB-UniRule"/>
</dbReference>
<dbReference type="PROSITE" id="PS01067">
    <property type="entry name" value="SECE_SEC61G"/>
    <property type="match status" value="1"/>
</dbReference>
<comment type="subcellular location">
    <subcellularLocation>
        <location evidence="9">Cell membrane</location>
        <topology evidence="9">Single-pass membrane protein</topology>
    </subcellularLocation>
    <subcellularLocation>
        <location evidence="1">Membrane</location>
    </subcellularLocation>
</comment>
<name>A0A7I7Y125_9MYCO</name>
<dbReference type="HAMAP" id="MF_00422">
    <property type="entry name" value="SecE"/>
    <property type="match status" value="1"/>
</dbReference>
<feature type="region of interest" description="Disordered" evidence="10">
    <location>
        <begin position="1"/>
        <end position="87"/>
    </location>
</feature>
<comment type="subunit">
    <text evidence="9">Component of the Sec protein translocase complex. Heterotrimer consisting of SecY, SecE and SecG subunits. The heterotrimers can form oligomers, although 1 heterotrimer is thought to be able to translocate proteins. Interacts with the ribosome. Interacts with SecDF, and other proteins may be involved. Interacts with SecA.</text>
</comment>
<dbReference type="GO" id="GO:0005886">
    <property type="term" value="C:plasma membrane"/>
    <property type="evidence" value="ECO:0007669"/>
    <property type="project" value="UniProtKB-SubCell"/>
</dbReference>
<comment type="function">
    <text evidence="9">Essential subunit of the Sec protein translocation channel SecYEG. Clamps together the 2 halves of SecY. May contact the channel plug during translocation.</text>
</comment>
<feature type="transmembrane region" description="Helical" evidence="9">
    <location>
        <begin position="118"/>
        <end position="138"/>
    </location>
</feature>
<evidence type="ECO:0000256" key="10">
    <source>
        <dbReference type="SAM" id="MobiDB-lite"/>
    </source>
</evidence>
<feature type="compositionally biased region" description="Acidic residues" evidence="10">
    <location>
        <begin position="49"/>
        <end position="63"/>
    </location>
</feature>
<reference evidence="11" key="2">
    <citation type="submission" date="2020-02" db="EMBL/GenBank/DDBJ databases">
        <authorList>
            <person name="Matsumoto Y."/>
            <person name="Motooka D."/>
            <person name="Nakamura S."/>
        </authorList>
    </citation>
    <scope>NUCLEOTIDE SEQUENCE</scope>
    <source>
        <strain evidence="11">JCM 13671</strain>
    </source>
</reference>
<keyword evidence="8 9" id="KW-0472">Membrane</keyword>
<evidence type="ECO:0000256" key="2">
    <source>
        <dbReference type="ARBA" id="ARBA00022448"/>
    </source>
</evidence>
<dbReference type="Proteomes" id="UP000466931">
    <property type="component" value="Chromosome"/>
</dbReference>
<dbReference type="OrthoDB" id="9805743at2"/>
<dbReference type="GO" id="GO:0008320">
    <property type="term" value="F:protein transmembrane transporter activity"/>
    <property type="evidence" value="ECO:0007669"/>
    <property type="project" value="UniProtKB-UniRule"/>
</dbReference>
<evidence type="ECO:0000256" key="8">
    <source>
        <dbReference type="ARBA" id="ARBA00023136"/>
    </source>
</evidence>
<dbReference type="GO" id="GO:0065002">
    <property type="term" value="P:intracellular protein transmembrane transport"/>
    <property type="evidence" value="ECO:0007669"/>
    <property type="project" value="UniProtKB-UniRule"/>
</dbReference>
<keyword evidence="4 9" id="KW-0812">Transmembrane</keyword>